<dbReference type="Proteomes" id="UP000783287">
    <property type="component" value="Unassembled WGS sequence"/>
</dbReference>
<evidence type="ECO:0000313" key="2">
    <source>
        <dbReference type="EMBL" id="MCA9383617.1"/>
    </source>
</evidence>
<dbReference type="PROSITE" id="PS50828">
    <property type="entry name" value="SMR"/>
    <property type="match status" value="1"/>
</dbReference>
<dbReference type="Pfam" id="PF01713">
    <property type="entry name" value="Smr"/>
    <property type="match status" value="1"/>
</dbReference>
<dbReference type="SUPFAM" id="SSF160443">
    <property type="entry name" value="SMR domain-like"/>
    <property type="match status" value="1"/>
</dbReference>
<dbReference type="InterPro" id="IPR036063">
    <property type="entry name" value="Smr_dom_sf"/>
</dbReference>
<dbReference type="AlphaFoldDB" id="A0A955L5X7"/>
<dbReference type="Gene3D" id="3.30.1370.110">
    <property type="match status" value="1"/>
</dbReference>
<dbReference type="EMBL" id="JAGQLK010000100">
    <property type="protein sequence ID" value="MCA9383617.1"/>
    <property type="molecule type" value="Genomic_DNA"/>
</dbReference>
<accession>A0A955L5X7</accession>
<reference evidence="2" key="2">
    <citation type="journal article" date="2021" name="Microbiome">
        <title>Successional dynamics and alternative stable states in a saline activated sludge microbial community over 9 years.</title>
        <authorList>
            <person name="Wang Y."/>
            <person name="Ye J."/>
            <person name="Ju F."/>
            <person name="Liu L."/>
            <person name="Boyd J.A."/>
            <person name="Deng Y."/>
            <person name="Parks D.H."/>
            <person name="Jiang X."/>
            <person name="Yin X."/>
            <person name="Woodcroft B.J."/>
            <person name="Tyson G.W."/>
            <person name="Hugenholtz P."/>
            <person name="Polz M.F."/>
            <person name="Zhang T."/>
        </authorList>
    </citation>
    <scope>NUCLEOTIDE SEQUENCE</scope>
    <source>
        <strain evidence="2">HKST-UBA14</strain>
    </source>
</reference>
<feature type="domain" description="Smr" evidence="1">
    <location>
        <begin position="1"/>
        <end position="96"/>
    </location>
</feature>
<dbReference type="InterPro" id="IPR002625">
    <property type="entry name" value="Smr_dom"/>
</dbReference>
<protein>
    <submittedName>
        <fullName evidence="2">Smr/MutS family protein</fullName>
    </submittedName>
</protein>
<evidence type="ECO:0000313" key="3">
    <source>
        <dbReference type="Proteomes" id="UP000783287"/>
    </source>
</evidence>
<gene>
    <name evidence="2" type="ORF">KC909_04575</name>
</gene>
<name>A0A955L5X7_9BACT</name>
<sequence length="100" mass="11274">MLNSSYFFPEATLDYHDLGELTDYDIEQHLNIFLVESHAAGYDKVLIITGIGIHSVNGPKVRPLVTRLLAENKLIAQYKQASIENGGRGAFEIWLKDKIK</sequence>
<evidence type="ECO:0000259" key="1">
    <source>
        <dbReference type="PROSITE" id="PS50828"/>
    </source>
</evidence>
<proteinExistence type="predicted"/>
<comment type="caution">
    <text evidence="2">The sequence shown here is derived from an EMBL/GenBank/DDBJ whole genome shotgun (WGS) entry which is preliminary data.</text>
</comment>
<organism evidence="2 3">
    <name type="scientific">Candidatus Dojkabacteria bacterium</name>
    <dbReference type="NCBI Taxonomy" id="2099670"/>
    <lineage>
        <taxon>Bacteria</taxon>
        <taxon>Candidatus Dojkabacteria</taxon>
    </lineage>
</organism>
<reference evidence="2" key="1">
    <citation type="submission" date="2020-04" db="EMBL/GenBank/DDBJ databases">
        <authorList>
            <person name="Zhang T."/>
        </authorList>
    </citation>
    <scope>NUCLEOTIDE SEQUENCE</scope>
    <source>
        <strain evidence="2">HKST-UBA14</strain>
    </source>
</reference>